<dbReference type="HAMAP" id="MF_01401">
    <property type="entry name" value="MsrA"/>
    <property type="match status" value="1"/>
</dbReference>
<evidence type="ECO:0000256" key="4">
    <source>
        <dbReference type="HAMAP-Rule" id="MF_01401"/>
    </source>
</evidence>
<dbReference type="EC" id="1.8.4.11" evidence="4"/>
<name>A0NUP4_ROSAI</name>
<reference evidence="6 7" key="1">
    <citation type="submission" date="2006-05" db="EMBL/GenBank/DDBJ databases">
        <authorList>
            <person name="King G."/>
            <person name="Ferriera S."/>
            <person name="Johnson J."/>
            <person name="Kravitz S."/>
            <person name="Beeson K."/>
            <person name="Sutton G."/>
            <person name="Rogers Y.-H."/>
            <person name="Friedman R."/>
            <person name="Frazier M."/>
            <person name="Venter J.C."/>
        </authorList>
    </citation>
    <scope>NUCLEOTIDE SEQUENCE [LARGE SCALE GENOMIC DNA]</scope>
    <source>
        <strain evidence="7">ATCC 25650 / DSM 13394 / JCM 20685 / NBRC 16684 / NCIMB 2208 / IAM 12614 / B1</strain>
    </source>
</reference>
<dbReference type="eggNOG" id="COG0225">
    <property type="taxonomic scope" value="Bacteria"/>
</dbReference>
<dbReference type="EMBL" id="AAUW01000009">
    <property type="protein sequence ID" value="EAV43646.1"/>
    <property type="molecule type" value="Genomic_DNA"/>
</dbReference>
<dbReference type="AlphaFoldDB" id="A0NUP4"/>
<keyword evidence="1 4" id="KW-0560">Oxidoreductase</keyword>
<protein>
    <recommendedName>
        <fullName evidence="4">Peptide methionine sulfoxide reductase MsrA</fullName>
        <shortName evidence="4">Protein-methionine-S-oxide reductase</shortName>
        <ecNumber evidence="4">1.8.4.11</ecNumber>
    </recommendedName>
    <alternativeName>
        <fullName evidence="4">Peptide-methionine (S)-S-oxide reductase</fullName>
        <shortName evidence="4">Peptide Met(O) reductase</shortName>
    </alternativeName>
</protein>
<dbReference type="Gene3D" id="3.30.1060.10">
    <property type="entry name" value="Peptide methionine sulphoxide reductase MsrA"/>
    <property type="match status" value="1"/>
</dbReference>
<comment type="caution">
    <text evidence="6">The sequence shown here is derived from an EMBL/GenBank/DDBJ whole genome shotgun (WGS) entry which is preliminary data.</text>
</comment>
<dbReference type="PANTHER" id="PTHR43774">
    <property type="entry name" value="PEPTIDE METHIONINE SULFOXIDE REDUCTASE"/>
    <property type="match status" value="1"/>
</dbReference>
<dbReference type="PANTHER" id="PTHR43774:SF1">
    <property type="entry name" value="PEPTIDE METHIONINE SULFOXIDE REDUCTASE MSRA 2"/>
    <property type="match status" value="1"/>
</dbReference>
<comment type="similarity">
    <text evidence="4">Belongs to the MsrA Met sulfoxide reductase family.</text>
</comment>
<evidence type="ECO:0000313" key="7">
    <source>
        <dbReference type="Proteomes" id="UP000004848"/>
    </source>
</evidence>
<feature type="active site" evidence="4">
    <location>
        <position position="73"/>
    </location>
</feature>
<gene>
    <name evidence="4" type="primary">msrA</name>
    <name evidence="6" type="ORF">SIAM614_03176</name>
</gene>
<dbReference type="InterPro" id="IPR002569">
    <property type="entry name" value="Met_Sox_Rdtase_MsrA_dom"/>
</dbReference>
<dbReference type="InterPro" id="IPR036509">
    <property type="entry name" value="Met_Sox_Rdtase_MsrA_sf"/>
</dbReference>
<comment type="catalytic activity">
    <reaction evidence="3 4">
        <text>[thioredoxin]-disulfide + L-methionine + H2O = L-methionine (S)-S-oxide + [thioredoxin]-dithiol</text>
        <dbReference type="Rhea" id="RHEA:19993"/>
        <dbReference type="Rhea" id="RHEA-COMP:10698"/>
        <dbReference type="Rhea" id="RHEA-COMP:10700"/>
        <dbReference type="ChEBI" id="CHEBI:15377"/>
        <dbReference type="ChEBI" id="CHEBI:29950"/>
        <dbReference type="ChEBI" id="CHEBI:50058"/>
        <dbReference type="ChEBI" id="CHEBI:57844"/>
        <dbReference type="ChEBI" id="CHEBI:58772"/>
        <dbReference type="EC" id="1.8.4.11"/>
    </reaction>
</comment>
<dbReference type="Proteomes" id="UP000004848">
    <property type="component" value="Unassembled WGS sequence"/>
</dbReference>
<evidence type="ECO:0000313" key="6">
    <source>
        <dbReference type="EMBL" id="EAV43646.1"/>
    </source>
</evidence>
<accession>A0NUP4</accession>
<evidence type="ECO:0000256" key="1">
    <source>
        <dbReference type="ARBA" id="ARBA00023002"/>
    </source>
</evidence>
<dbReference type="SUPFAM" id="SSF55068">
    <property type="entry name" value="Peptide methionine sulfoxide reductase"/>
    <property type="match status" value="1"/>
</dbReference>
<evidence type="ECO:0000259" key="5">
    <source>
        <dbReference type="Pfam" id="PF01625"/>
    </source>
</evidence>
<proteinExistence type="inferred from homology"/>
<sequence length="254" mass="27573">MFQRRNPSSPVVFPSGLCRDQLIGAPSGKTGRRQLSGGPDMKRLFPLALFAAVTASMPLATAQAETAVLAGGCFWCVESDLEKLPGVRDVVSGYAGGETQNPTYKNYDRGGHREVVKVDFDETRISYADLVGIFLRTVDVTDAGGQFCDRGHAYSTAIYPLDETQAKQAKAEIAKAEKLLGSNIVTPVEAPAVFWPAEDYHQGYYKSQVRTLTRFGYVTRADAYKGYRKGCGRDARVKAVWGGEAFKGLPKAGS</sequence>
<evidence type="ECO:0000256" key="3">
    <source>
        <dbReference type="ARBA" id="ARBA00048782"/>
    </source>
</evidence>
<comment type="catalytic activity">
    <reaction evidence="2 4">
        <text>L-methionyl-[protein] + [thioredoxin]-disulfide + H2O = L-methionyl-(S)-S-oxide-[protein] + [thioredoxin]-dithiol</text>
        <dbReference type="Rhea" id="RHEA:14217"/>
        <dbReference type="Rhea" id="RHEA-COMP:10698"/>
        <dbReference type="Rhea" id="RHEA-COMP:10700"/>
        <dbReference type="Rhea" id="RHEA-COMP:12313"/>
        <dbReference type="Rhea" id="RHEA-COMP:12315"/>
        <dbReference type="ChEBI" id="CHEBI:15377"/>
        <dbReference type="ChEBI" id="CHEBI:16044"/>
        <dbReference type="ChEBI" id="CHEBI:29950"/>
        <dbReference type="ChEBI" id="CHEBI:44120"/>
        <dbReference type="ChEBI" id="CHEBI:50058"/>
        <dbReference type="EC" id="1.8.4.11"/>
    </reaction>
</comment>
<evidence type="ECO:0000256" key="2">
    <source>
        <dbReference type="ARBA" id="ARBA00047806"/>
    </source>
</evidence>
<organism evidence="6 7">
    <name type="scientific">Roseibium aggregatum (strain ATCC 25650 / DSM 13394 / JCM 20685 / NBRC 16684 / NCIMB 2208 / IAM 12614 / B1)</name>
    <name type="common">Stappia aggregata</name>
    <dbReference type="NCBI Taxonomy" id="384765"/>
    <lineage>
        <taxon>Bacteria</taxon>
        <taxon>Pseudomonadati</taxon>
        <taxon>Pseudomonadota</taxon>
        <taxon>Alphaproteobacteria</taxon>
        <taxon>Hyphomicrobiales</taxon>
        <taxon>Stappiaceae</taxon>
        <taxon>Roseibium</taxon>
    </lineage>
</organism>
<comment type="function">
    <text evidence="4">Has an important function as a repair enzyme for proteins that have been inactivated by oxidation. Catalyzes the reversible oxidation-reduction of methionine sulfoxide in proteins to methionine.</text>
</comment>
<dbReference type="NCBIfam" id="TIGR00401">
    <property type="entry name" value="msrA"/>
    <property type="match status" value="1"/>
</dbReference>
<dbReference type="Pfam" id="PF01625">
    <property type="entry name" value="PMSR"/>
    <property type="match status" value="1"/>
</dbReference>
<dbReference type="GO" id="GO:0033744">
    <property type="term" value="F:L-methionine:thioredoxin-disulfide S-oxidoreductase activity"/>
    <property type="evidence" value="ECO:0007669"/>
    <property type="project" value="RHEA"/>
</dbReference>
<feature type="domain" description="Peptide methionine sulphoxide reductase MsrA" evidence="5">
    <location>
        <begin position="66"/>
        <end position="209"/>
    </location>
</feature>
<dbReference type="GO" id="GO:0008113">
    <property type="term" value="F:peptide-methionine (S)-S-oxide reductase activity"/>
    <property type="evidence" value="ECO:0007669"/>
    <property type="project" value="UniProtKB-UniRule"/>
</dbReference>